<name>A0ABW5XRA3_9SPHI</name>
<feature type="signal peptide" evidence="5">
    <location>
        <begin position="1"/>
        <end position="23"/>
    </location>
</feature>
<dbReference type="SUPFAM" id="SSF52833">
    <property type="entry name" value="Thioredoxin-like"/>
    <property type="match status" value="1"/>
</dbReference>
<comment type="subcellular location">
    <subcellularLocation>
        <location evidence="1">Cell envelope</location>
    </subcellularLocation>
</comment>
<evidence type="ECO:0000256" key="4">
    <source>
        <dbReference type="ARBA" id="ARBA00023284"/>
    </source>
</evidence>
<dbReference type="PANTHER" id="PTHR42852:SF6">
    <property type="entry name" value="THIOL:DISULFIDE INTERCHANGE PROTEIN DSBE"/>
    <property type="match status" value="1"/>
</dbReference>
<dbReference type="RefSeq" id="WP_377128729.1">
    <property type="nucleotide sequence ID" value="NZ_JBHUON010000017.1"/>
</dbReference>
<feature type="domain" description="Thioredoxin" evidence="6">
    <location>
        <begin position="29"/>
        <end position="171"/>
    </location>
</feature>
<reference evidence="8" key="1">
    <citation type="journal article" date="2019" name="Int. J. Syst. Evol. Microbiol.">
        <title>The Global Catalogue of Microorganisms (GCM) 10K type strain sequencing project: providing services to taxonomists for standard genome sequencing and annotation.</title>
        <authorList>
            <consortium name="The Broad Institute Genomics Platform"/>
            <consortium name="The Broad Institute Genome Sequencing Center for Infectious Disease"/>
            <person name="Wu L."/>
            <person name="Ma J."/>
        </authorList>
    </citation>
    <scope>NUCLEOTIDE SEQUENCE [LARGE SCALE GENOMIC DNA]</scope>
    <source>
        <strain evidence="8">KCTC 52232</strain>
    </source>
</reference>
<keyword evidence="4" id="KW-0676">Redox-active center</keyword>
<evidence type="ECO:0000256" key="3">
    <source>
        <dbReference type="ARBA" id="ARBA00023157"/>
    </source>
</evidence>
<evidence type="ECO:0000259" key="6">
    <source>
        <dbReference type="PROSITE" id="PS51352"/>
    </source>
</evidence>
<keyword evidence="2" id="KW-0201">Cytochrome c-type biogenesis</keyword>
<proteinExistence type="predicted"/>
<evidence type="ECO:0000256" key="5">
    <source>
        <dbReference type="SAM" id="SignalP"/>
    </source>
</evidence>
<keyword evidence="3" id="KW-1015">Disulfide bond</keyword>
<dbReference type="Proteomes" id="UP001597601">
    <property type="component" value="Unassembled WGS sequence"/>
</dbReference>
<dbReference type="InterPro" id="IPR000866">
    <property type="entry name" value="AhpC/TSA"/>
</dbReference>
<dbReference type="Gene3D" id="3.40.30.10">
    <property type="entry name" value="Glutaredoxin"/>
    <property type="match status" value="1"/>
</dbReference>
<dbReference type="InterPro" id="IPR050553">
    <property type="entry name" value="Thioredoxin_ResA/DsbE_sf"/>
</dbReference>
<dbReference type="PROSITE" id="PS00194">
    <property type="entry name" value="THIOREDOXIN_1"/>
    <property type="match status" value="1"/>
</dbReference>
<dbReference type="CDD" id="cd02966">
    <property type="entry name" value="TlpA_like_family"/>
    <property type="match status" value="1"/>
</dbReference>
<sequence>MKKGLLTTLFLAARLFAIAQAPADPDLLVKVGDKALNFSFYIDKTKQTSLDKYKGKIVMINFFATWCGPCRTELPRVQAEIWDKYKDNPKFALLIFGRDEDWDKVEPFKLQNKYTFAMLPDKGKKIYSLYAKQMIPRNFILDEQGKILYQSMGYSEREFNDMAALIAAKLK</sequence>
<dbReference type="PROSITE" id="PS51352">
    <property type="entry name" value="THIOREDOXIN_2"/>
    <property type="match status" value="1"/>
</dbReference>
<evidence type="ECO:0000256" key="1">
    <source>
        <dbReference type="ARBA" id="ARBA00004196"/>
    </source>
</evidence>
<protein>
    <submittedName>
        <fullName evidence="7">TlpA family protein disulfide reductase</fullName>
    </submittedName>
</protein>
<dbReference type="InterPro" id="IPR036249">
    <property type="entry name" value="Thioredoxin-like_sf"/>
</dbReference>
<evidence type="ECO:0000313" key="8">
    <source>
        <dbReference type="Proteomes" id="UP001597601"/>
    </source>
</evidence>
<accession>A0ABW5XRA3</accession>
<gene>
    <name evidence="7" type="ORF">ACFSYC_13850</name>
</gene>
<dbReference type="InterPro" id="IPR017937">
    <property type="entry name" value="Thioredoxin_CS"/>
</dbReference>
<comment type="caution">
    <text evidence="7">The sequence shown here is derived from an EMBL/GenBank/DDBJ whole genome shotgun (WGS) entry which is preliminary data.</text>
</comment>
<dbReference type="PANTHER" id="PTHR42852">
    <property type="entry name" value="THIOL:DISULFIDE INTERCHANGE PROTEIN DSBE"/>
    <property type="match status" value="1"/>
</dbReference>
<organism evidence="7 8">
    <name type="scientific">Mucilaginibacter antarcticus</name>
    <dbReference type="NCBI Taxonomy" id="1855725"/>
    <lineage>
        <taxon>Bacteria</taxon>
        <taxon>Pseudomonadati</taxon>
        <taxon>Bacteroidota</taxon>
        <taxon>Sphingobacteriia</taxon>
        <taxon>Sphingobacteriales</taxon>
        <taxon>Sphingobacteriaceae</taxon>
        <taxon>Mucilaginibacter</taxon>
    </lineage>
</organism>
<evidence type="ECO:0000256" key="2">
    <source>
        <dbReference type="ARBA" id="ARBA00022748"/>
    </source>
</evidence>
<evidence type="ECO:0000313" key="7">
    <source>
        <dbReference type="EMBL" id="MFD2865778.1"/>
    </source>
</evidence>
<dbReference type="Pfam" id="PF00578">
    <property type="entry name" value="AhpC-TSA"/>
    <property type="match status" value="1"/>
</dbReference>
<dbReference type="InterPro" id="IPR013766">
    <property type="entry name" value="Thioredoxin_domain"/>
</dbReference>
<feature type="chain" id="PRO_5047266796" evidence="5">
    <location>
        <begin position="24"/>
        <end position="171"/>
    </location>
</feature>
<keyword evidence="8" id="KW-1185">Reference proteome</keyword>
<dbReference type="EMBL" id="JBHUON010000017">
    <property type="protein sequence ID" value="MFD2865778.1"/>
    <property type="molecule type" value="Genomic_DNA"/>
</dbReference>
<keyword evidence="5" id="KW-0732">Signal</keyword>